<dbReference type="Proteomes" id="UP001057134">
    <property type="component" value="Chromosome"/>
</dbReference>
<name>A0ABY4RSH1_9BACL</name>
<reference evidence="2" key="2">
    <citation type="journal article" date="2021" name="J Anim Sci Technol">
        <title>Complete genome sequence of Paenibacillus konkukensis sp. nov. SK3146 as a potential probiotic strain.</title>
        <authorList>
            <person name="Jung H.I."/>
            <person name="Park S."/>
            <person name="Niu K.M."/>
            <person name="Lee S.W."/>
            <person name="Kothari D."/>
            <person name="Yi K.J."/>
            <person name="Kim S.K."/>
        </authorList>
    </citation>
    <scope>NUCLEOTIDE SEQUENCE</scope>
    <source>
        <strain evidence="2">SK3146</strain>
    </source>
</reference>
<dbReference type="EMBL" id="CP027059">
    <property type="protein sequence ID" value="UQZ84337.1"/>
    <property type="molecule type" value="Genomic_DNA"/>
</dbReference>
<proteinExistence type="predicted"/>
<sequence>MILIEMFLIFIFFSIVIIEYMKRKTILNIHTLIMGPYVAVAILNNWIATKFGYNEVSKDSLIIIIYAIIIFYFGSSYCSFLIKYKSRIKSCTNVDHEDHFSINMRHIQVYITIVLSVRFLDLVSGFLLGGYSKMIENDFEAMQLSGVPAHLMLSIYPLLAILFYQWLRQKKKSYLVLVILASILSFASFIKYHVISLFLIIFIYCAIKNKKYFIKGARIMIISVISIFFLNYFISFIMRSLEMSNDFYIYRLWTYIAGGSITLNAIPNSVASNYDVLDWLTKTFRPLPNMLIYSIHGPIPFDDIGIGYQIIGYGTSTGRILETNVINFLGEIYATDSFAFFILAVFLWGVICQFVYERAVNQKNEKYKLFAAVFLTYSMLSFFANYFSLSATWESLIWATIIFPIFKSKQKLEIMLERGS</sequence>
<keyword evidence="1" id="KW-0472">Membrane</keyword>
<evidence type="ECO:0000313" key="3">
    <source>
        <dbReference type="Proteomes" id="UP001057134"/>
    </source>
</evidence>
<keyword evidence="1" id="KW-1133">Transmembrane helix</keyword>
<reference evidence="2" key="1">
    <citation type="submission" date="2018-02" db="EMBL/GenBank/DDBJ databases">
        <authorList>
            <person name="Kim S.-K."/>
            <person name="Jung H.-I."/>
            <person name="Lee S.-W."/>
        </authorList>
    </citation>
    <scope>NUCLEOTIDE SEQUENCE</scope>
    <source>
        <strain evidence="2">SK3146</strain>
    </source>
</reference>
<feature type="transmembrane region" description="Helical" evidence="1">
    <location>
        <begin position="109"/>
        <end position="129"/>
    </location>
</feature>
<keyword evidence="3" id="KW-1185">Reference proteome</keyword>
<dbReference type="NCBIfam" id="TIGR04370">
    <property type="entry name" value="glyco_rpt_poly"/>
    <property type="match status" value="1"/>
</dbReference>
<organism evidence="2 3">
    <name type="scientific">Paenibacillus konkukensis</name>
    <dbReference type="NCBI Taxonomy" id="2020716"/>
    <lineage>
        <taxon>Bacteria</taxon>
        <taxon>Bacillati</taxon>
        <taxon>Bacillota</taxon>
        <taxon>Bacilli</taxon>
        <taxon>Bacillales</taxon>
        <taxon>Paenibacillaceae</taxon>
        <taxon>Paenibacillus</taxon>
    </lineage>
</organism>
<feature type="transmembrane region" description="Helical" evidence="1">
    <location>
        <begin position="216"/>
        <end position="236"/>
    </location>
</feature>
<feature type="transmembrane region" description="Helical" evidence="1">
    <location>
        <begin position="29"/>
        <end position="48"/>
    </location>
</feature>
<accession>A0ABY4RSH1</accession>
<feature type="transmembrane region" description="Helical" evidence="1">
    <location>
        <begin position="174"/>
        <end position="204"/>
    </location>
</feature>
<protein>
    <recommendedName>
        <fullName evidence="4">Oligosaccharide repeat unit polymerase</fullName>
    </recommendedName>
</protein>
<feature type="transmembrane region" description="Helical" evidence="1">
    <location>
        <begin position="6"/>
        <end position="22"/>
    </location>
</feature>
<feature type="transmembrane region" description="Helical" evidence="1">
    <location>
        <begin position="248"/>
        <end position="266"/>
    </location>
</feature>
<feature type="transmembrane region" description="Helical" evidence="1">
    <location>
        <begin position="149"/>
        <end position="167"/>
    </location>
</feature>
<feature type="transmembrane region" description="Helical" evidence="1">
    <location>
        <begin position="337"/>
        <end position="355"/>
    </location>
</feature>
<dbReference type="RefSeq" id="WP_249860112.1">
    <property type="nucleotide sequence ID" value="NZ_CP027059.1"/>
</dbReference>
<evidence type="ECO:0000313" key="2">
    <source>
        <dbReference type="EMBL" id="UQZ84337.1"/>
    </source>
</evidence>
<gene>
    <name evidence="2" type="ORF">SK3146_03583</name>
</gene>
<keyword evidence="1" id="KW-0812">Transmembrane</keyword>
<evidence type="ECO:0000256" key="1">
    <source>
        <dbReference type="SAM" id="Phobius"/>
    </source>
</evidence>
<feature type="transmembrane region" description="Helical" evidence="1">
    <location>
        <begin position="367"/>
        <end position="384"/>
    </location>
</feature>
<feature type="transmembrane region" description="Helical" evidence="1">
    <location>
        <begin position="60"/>
        <end position="82"/>
    </location>
</feature>
<evidence type="ECO:0008006" key="4">
    <source>
        <dbReference type="Google" id="ProtNLM"/>
    </source>
</evidence>